<evidence type="ECO:0000259" key="6">
    <source>
        <dbReference type="Pfam" id="PF01975"/>
    </source>
</evidence>
<dbReference type="PANTHER" id="PTHR30457">
    <property type="entry name" value="5'-NUCLEOTIDASE SURE"/>
    <property type="match status" value="1"/>
</dbReference>
<comment type="cofactor">
    <cofactor evidence="5">
        <name>a divalent metal cation</name>
        <dbReference type="ChEBI" id="CHEBI:60240"/>
    </cofactor>
    <text evidence="5">Binds 1 divalent metal cation per subunit.</text>
</comment>
<dbReference type="InterPro" id="IPR002828">
    <property type="entry name" value="SurE-like_Pase/nucleotidase"/>
</dbReference>
<evidence type="ECO:0000256" key="2">
    <source>
        <dbReference type="ARBA" id="ARBA00011062"/>
    </source>
</evidence>
<dbReference type="HAMAP" id="MF_00060">
    <property type="entry name" value="SurE"/>
    <property type="match status" value="1"/>
</dbReference>
<evidence type="ECO:0000313" key="7">
    <source>
        <dbReference type="EMBL" id="KUK46601.1"/>
    </source>
</evidence>
<dbReference type="InterPro" id="IPR036523">
    <property type="entry name" value="SurE-like_sf"/>
</dbReference>
<keyword evidence="5" id="KW-0963">Cytoplasm</keyword>
<keyword evidence="5" id="KW-0547">Nucleotide-binding</keyword>
<dbReference type="NCBIfam" id="TIGR00087">
    <property type="entry name" value="surE"/>
    <property type="match status" value="1"/>
</dbReference>
<accession>A0A117LGY8</accession>
<dbReference type="Proteomes" id="UP000064249">
    <property type="component" value="Unassembled WGS sequence"/>
</dbReference>
<dbReference type="GO" id="GO:0046872">
    <property type="term" value="F:metal ion binding"/>
    <property type="evidence" value="ECO:0007669"/>
    <property type="project" value="UniProtKB-UniRule"/>
</dbReference>
<comment type="function">
    <text evidence="5">Nucleotidase that shows phosphatase activity on nucleoside 5'-monophosphates.</text>
</comment>
<dbReference type="GO" id="GO:0008253">
    <property type="term" value="F:5'-nucleotidase activity"/>
    <property type="evidence" value="ECO:0007669"/>
    <property type="project" value="UniProtKB-UniRule"/>
</dbReference>
<proteinExistence type="inferred from homology"/>
<comment type="caution">
    <text evidence="7">The sequence shown here is derived from an EMBL/GenBank/DDBJ whole genome shotgun (WGS) entry which is preliminary data.</text>
</comment>
<evidence type="ECO:0000256" key="4">
    <source>
        <dbReference type="ARBA" id="ARBA00022801"/>
    </source>
</evidence>
<dbReference type="InterPro" id="IPR030048">
    <property type="entry name" value="SurE"/>
</dbReference>
<keyword evidence="4 5" id="KW-0378">Hydrolase</keyword>
<keyword evidence="3 5" id="KW-0479">Metal-binding</keyword>
<comment type="similarity">
    <text evidence="2 5">Belongs to the SurE nucleotidase family.</text>
</comment>
<reference evidence="7 8" key="1">
    <citation type="journal article" date="2015" name="MBio">
        <title>Genome-Resolved Metagenomic Analysis Reveals Roles for Candidate Phyla and Other Microbial Community Members in Biogeochemical Transformations in Oil Reservoirs.</title>
        <authorList>
            <person name="Hu P."/>
            <person name="Tom L."/>
            <person name="Singh A."/>
            <person name="Thomas B.C."/>
            <person name="Baker B.J."/>
            <person name="Piceno Y.M."/>
            <person name="Andersen G.L."/>
            <person name="Banfield J.F."/>
        </authorList>
    </citation>
    <scope>NUCLEOTIDE SEQUENCE [LARGE SCALE GENOMIC DNA]</scope>
    <source>
        <strain evidence="7">46_16</strain>
    </source>
</reference>
<dbReference type="GO" id="GO:0000166">
    <property type="term" value="F:nucleotide binding"/>
    <property type="evidence" value="ECO:0007669"/>
    <property type="project" value="UniProtKB-KW"/>
</dbReference>
<feature type="binding site" evidence="5">
    <location>
        <position position="14"/>
    </location>
    <ligand>
        <name>a divalent metal cation</name>
        <dbReference type="ChEBI" id="CHEBI:60240"/>
    </ligand>
</feature>
<protein>
    <recommendedName>
        <fullName evidence="5">5'-nucleotidase SurE</fullName>
        <ecNumber evidence="5">3.1.3.5</ecNumber>
    </recommendedName>
    <alternativeName>
        <fullName evidence="5">Nucleoside 5'-monophosphate phosphohydrolase</fullName>
    </alternativeName>
</protein>
<dbReference type="GO" id="GO:0005737">
    <property type="term" value="C:cytoplasm"/>
    <property type="evidence" value="ECO:0007669"/>
    <property type="project" value="UniProtKB-SubCell"/>
</dbReference>
<sequence>MNLSKKQILLTNDDGIDSPGLWAAAAVLSEIGYVTVVAPREHCSAMGRGFGRHEDGKIEIRRMVINGQEWDTYAVGGTPSQTVLHGVLEVMPQKPDLVVSGINYGENLSTDISYSGTVGAAIEAASLGIPALATSYQIMEEEWNTFFDIDFSAAAHFTKYFAQQLVNKAMPPDVHLLNLVIPFGANKETPWRVTRVAKGRYYNPYIKRKGSWSEEGHFSSHIIVSDDLPTDSDVMTVIKEKIVSVTPVSLDMTARVDFTDLDSLLRN</sequence>
<dbReference type="EC" id="3.1.3.5" evidence="5"/>
<organism evidence="7 8">
    <name type="scientific">Anaerolinea thermophila</name>
    <dbReference type="NCBI Taxonomy" id="167964"/>
    <lineage>
        <taxon>Bacteria</taxon>
        <taxon>Bacillati</taxon>
        <taxon>Chloroflexota</taxon>
        <taxon>Anaerolineae</taxon>
        <taxon>Anaerolineales</taxon>
        <taxon>Anaerolineaceae</taxon>
        <taxon>Anaerolinea</taxon>
    </lineage>
</organism>
<evidence type="ECO:0000256" key="5">
    <source>
        <dbReference type="HAMAP-Rule" id="MF_00060"/>
    </source>
</evidence>
<dbReference type="Pfam" id="PF01975">
    <property type="entry name" value="SurE"/>
    <property type="match status" value="1"/>
</dbReference>
<feature type="binding site" evidence="5">
    <location>
        <position position="13"/>
    </location>
    <ligand>
        <name>a divalent metal cation</name>
        <dbReference type="ChEBI" id="CHEBI:60240"/>
    </ligand>
</feature>
<feature type="binding site" evidence="5">
    <location>
        <position position="44"/>
    </location>
    <ligand>
        <name>a divalent metal cation</name>
        <dbReference type="ChEBI" id="CHEBI:60240"/>
    </ligand>
</feature>
<comment type="catalytic activity">
    <reaction evidence="1 5">
        <text>a ribonucleoside 5'-phosphate + H2O = a ribonucleoside + phosphate</text>
        <dbReference type="Rhea" id="RHEA:12484"/>
        <dbReference type="ChEBI" id="CHEBI:15377"/>
        <dbReference type="ChEBI" id="CHEBI:18254"/>
        <dbReference type="ChEBI" id="CHEBI:43474"/>
        <dbReference type="ChEBI" id="CHEBI:58043"/>
        <dbReference type="EC" id="3.1.3.5"/>
    </reaction>
</comment>
<comment type="subcellular location">
    <subcellularLocation>
        <location evidence="5">Cytoplasm</location>
    </subcellularLocation>
</comment>
<gene>
    <name evidence="5" type="primary">surE</name>
    <name evidence="7" type="ORF">XD73_0537</name>
</gene>
<evidence type="ECO:0000313" key="8">
    <source>
        <dbReference type="Proteomes" id="UP000064249"/>
    </source>
</evidence>
<dbReference type="SUPFAM" id="SSF64167">
    <property type="entry name" value="SurE-like"/>
    <property type="match status" value="1"/>
</dbReference>
<dbReference type="EMBL" id="LGFU01000018">
    <property type="protein sequence ID" value="KUK46601.1"/>
    <property type="molecule type" value="Genomic_DNA"/>
</dbReference>
<dbReference type="PANTHER" id="PTHR30457:SF0">
    <property type="entry name" value="PHOSPHATASE, PUTATIVE (AFU_ORTHOLOGUE AFUA_4G01070)-RELATED"/>
    <property type="match status" value="1"/>
</dbReference>
<dbReference type="Gene3D" id="3.40.1210.10">
    <property type="entry name" value="Survival protein SurE-like phosphatase/nucleotidase"/>
    <property type="match status" value="1"/>
</dbReference>
<feature type="domain" description="Survival protein SurE-like phosphatase/nucleotidase" evidence="6">
    <location>
        <begin position="8"/>
        <end position="201"/>
    </location>
</feature>
<name>A0A117LGY8_9CHLR</name>
<evidence type="ECO:0000256" key="3">
    <source>
        <dbReference type="ARBA" id="ARBA00022723"/>
    </source>
</evidence>
<dbReference type="AlphaFoldDB" id="A0A117LGY8"/>
<feature type="binding site" evidence="5">
    <location>
        <position position="103"/>
    </location>
    <ligand>
        <name>a divalent metal cation</name>
        <dbReference type="ChEBI" id="CHEBI:60240"/>
    </ligand>
</feature>
<evidence type="ECO:0000256" key="1">
    <source>
        <dbReference type="ARBA" id="ARBA00000815"/>
    </source>
</evidence>
<dbReference type="PATRIC" id="fig|167964.4.peg.1165"/>